<reference evidence="2" key="1">
    <citation type="submission" date="2020-05" db="EMBL/GenBank/DDBJ databases">
        <title>Phylogenomic resolution of chytrid fungi.</title>
        <authorList>
            <person name="Stajich J.E."/>
            <person name="Amses K."/>
            <person name="Simmons R."/>
            <person name="Seto K."/>
            <person name="Myers J."/>
            <person name="Bonds A."/>
            <person name="Quandt C.A."/>
            <person name="Barry K."/>
            <person name="Liu P."/>
            <person name="Grigoriev I."/>
            <person name="Longcore J.E."/>
            <person name="James T.Y."/>
        </authorList>
    </citation>
    <scope>NUCLEOTIDE SEQUENCE</scope>
    <source>
        <strain evidence="2">JEL0318</strain>
    </source>
</reference>
<organism evidence="2 3">
    <name type="scientific">Rhizophlyctis rosea</name>
    <dbReference type="NCBI Taxonomy" id="64517"/>
    <lineage>
        <taxon>Eukaryota</taxon>
        <taxon>Fungi</taxon>
        <taxon>Fungi incertae sedis</taxon>
        <taxon>Chytridiomycota</taxon>
        <taxon>Chytridiomycota incertae sedis</taxon>
        <taxon>Chytridiomycetes</taxon>
        <taxon>Rhizophlyctidales</taxon>
        <taxon>Rhizophlyctidaceae</taxon>
        <taxon>Rhizophlyctis</taxon>
    </lineage>
</organism>
<feature type="region of interest" description="Disordered" evidence="1">
    <location>
        <begin position="15"/>
        <end position="44"/>
    </location>
</feature>
<comment type="caution">
    <text evidence="2">The sequence shown here is derived from an EMBL/GenBank/DDBJ whole genome shotgun (WGS) entry which is preliminary data.</text>
</comment>
<dbReference type="AlphaFoldDB" id="A0AAD5SEZ4"/>
<sequence length="275" mass="31012">MSFLQRPWDRLVVRTIPGSSIGDPPKLGPKVPHSTTPTNPPVLPAATDSNPFKRLPAELITTIFSAVSEDFLQEIQTGDYKELILVDKLFNRALRPCGKTLARIHAAFFSGQLYLLRHGERHIIQDYHLATPFWKNPYFDIPKHIFFFLFAAYPEEETDPSGVLFLVEKLIPILSFTHSPNRPVQIKSGNITASSTKYHECSPGATPTILKPDAWRVKILQDPKIVVTGHLSEEDSWKNSFEQEDPDEKLLYAFEIPSATDTKIGLLSTEGFLML</sequence>
<evidence type="ECO:0000313" key="2">
    <source>
        <dbReference type="EMBL" id="KAJ3053822.1"/>
    </source>
</evidence>
<evidence type="ECO:0000313" key="3">
    <source>
        <dbReference type="Proteomes" id="UP001212841"/>
    </source>
</evidence>
<gene>
    <name evidence="2" type="ORF">HK097_003288</name>
</gene>
<accession>A0AAD5SEZ4</accession>
<protein>
    <submittedName>
        <fullName evidence="2">Uncharacterized protein</fullName>
    </submittedName>
</protein>
<proteinExistence type="predicted"/>
<dbReference type="Proteomes" id="UP001212841">
    <property type="component" value="Unassembled WGS sequence"/>
</dbReference>
<evidence type="ECO:0000256" key="1">
    <source>
        <dbReference type="SAM" id="MobiDB-lite"/>
    </source>
</evidence>
<keyword evidence="3" id="KW-1185">Reference proteome</keyword>
<name>A0AAD5SEZ4_9FUNG</name>
<dbReference type="EMBL" id="JADGJD010000177">
    <property type="protein sequence ID" value="KAJ3053822.1"/>
    <property type="molecule type" value="Genomic_DNA"/>
</dbReference>